<proteinExistence type="predicted"/>
<dbReference type="AlphaFoldDB" id="A0AA35ZBE6"/>
<reference evidence="1" key="1">
    <citation type="submission" date="2023-04" db="EMBL/GenBank/DDBJ databases">
        <authorList>
            <person name="Vijverberg K."/>
            <person name="Xiong W."/>
            <person name="Schranz E."/>
        </authorList>
    </citation>
    <scope>NUCLEOTIDE SEQUENCE</scope>
</reference>
<name>A0AA35ZBE6_LACSI</name>
<evidence type="ECO:0000313" key="2">
    <source>
        <dbReference type="Proteomes" id="UP001177003"/>
    </source>
</evidence>
<protein>
    <submittedName>
        <fullName evidence="1">Uncharacterized protein</fullName>
    </submittedName>
</protein>
<dbReference type="EMBL" id="OX465082">
    <property type="protein sequence ID" value="CAI9289231.1"/>
    <property type="molecule type" value="Genomic_DNA"/>
</dbReference>
<dbReference type="Proteomes" id="UP001177003">
    <property type="component" value="Chromosome 6"/>
</dbReference>
<evidence type="ECO:0000313" key="1">
    <source>
        <dbReference type="EMBL" id="CAI9289231.1"/>
    </source>
</evidence>
<organism evidence="1 2">
    <name type="scientific">Lactuca saligna</name>
    <name type="common">Willowleaf lettuce</name>
    <dbReference type="NCBI Taxonomy" id="75948"/>
    <lineage>
        <taxon>Eukaryota</taxon>
        <taxon>Viridiplantae</taxon>
        <taxon>Streptophyta</taxon>
        <taxon>Embryophyta</taxon>
        <taxon>Tracheophyta</taxon>
        <taxon>Spermatophyta</taxon>
        <taxon>Magnoliopsida</taxon>
        <taxon>eudicotyledons</taxon>
        <taxon>Gunneridae</taxon>
        <taxon>Pentapetalae</taxon>
        <taxon>asterids</taxon>
        <taxon>campanulids</taxon>
        <taxon>Asterales</taxon>
        <taxon>Asteraceae</taxon>
        <taxon>Cichorioideae</taxon>
        <taxon>Cichorieae</taxon>
        <taxon>Lactucinae</taxon>
        <taxon>Lactuca</taxon>
    </lineage>
</organism>
<accession>A0AA35ZBE6</accession>
<sequence>MDLDTLLPHSCTSTLVLHLLRPSQALSTTKATTTTTTFFNLRNKTTIPSIVAFSSPPPPTTSFHLLAAPLLDHHTFPHLLHLQVDATTIHLHCCIFRILLQDVLFYRMHYAKGKPILLCSCKGFFWEKS</sequence>
<keyword evidence="2" id="KW-1185">Reference proteome</keyword>
<gene>
    <name evidence="1" type="ORF">LSALG_LOCUS28479</name>
</gene>